<comment type="cofactor">
    <cofactor evidence="1">
        <name>pyrroloquinoline quinone</name>
        <dbReference type="ChEBI" id="CHEBI:58442"/>
    </cofactor>
</comment>
<evidence type="ECO:0000256" key="1">
    <source>
        <dbReference type="ARBA" id="ARBA00001931"/>
    </source>
</evidence>
<name>A0AAW1HHD0_SAPOF</name>
<accession>A0AAW1HHD0</accession>
<dbReference type="InterPro" id="IPR011047">
    <property type="entry name" value="Quinoprotein_ADH-like_sf"/>
</dbReference>
<dbReference type="SUPFAM" id="SSF50998">
    <property type="entry name" value="Quinoprotein alcohol dehydrogenase-like"/>
    <property type="match status" value="1"/>
</dbReference>
<comment type="similarity">
    <text evidence="2">Belongs to the bacterial PQQ dehydrogenase family.</text>
</comment>
<feature type="domain" description="Pyrrolo-quinoline quinone repeat" evidence="4">
    <location>
        <begin position="105"/>
        <end position="348"/>
    </location>
</feature>
<evidence type="ECO:0000256" key="2">
    <source>
        <dbReference type="ARBA" id="ARBA00008156"/>
    </source>
</evidence>
<dbReference type="EMBL" id="JBDFQZ010000011">
    <property type="protein sequence ID" value="KAK9675823.1"/>
    <property type="molecule type" value="Genomic_DNA"/>
</dbReference>
<keyword evidence="6" id="KW-1185">Reference proteome</keyword>
<sequence>MKSMRLLVLYKKTSVYLKEFLYKKKGFYVAVVNFLSKNMACNKNVRASPYALCLLALYLMTVFEISGADVGSWFNHGGNLANTRARPIGEALINRYLIQRMHLRWKFFVGNDITATPAISNGILYFPAWDGNLYAVSAITGDLIWKQNLGNLTGLAPLGTYVNVTVSRSTPTIADDLLIVGIYGPAVVVAVNRFTAQLVWMTRVDPHPLALITMSGTAYLNGFYVGASSLEELLPPTECCTFRGSIARLDIRTGAIIWQTFTLLENGGKLGGYSGAAIWGSSPAIDIIRNKLYVGTGNLYIAPPDVLECQRRQNNQSRADQPDQCTSPDAHFDSIMALDLSTGDVVWARQLGGYDVFYFACLVPNNPNCPPGPNLDADFGEAPMLLTIYPGGVRRDVVAAVQKSGFVWVLDRDIGEIVWFNVAGPGGLEGGGVWGAATDGRRIYTNIVNTNRAPFKLSPSNETTTAGAWTALDANTGKILWTTANPSDETCHGPVTLVSDLLFAGSVAPSGPLYAMDAETGKILWSYNTAATVYGGVSVSYGCVYLGHGYSVGLAKFHPTWNRGNYLFAFCIS</sequence>
<dbReference type="SMART" id="SM00564">
    <property type="entry name" value="PQQ"/>
    <property type="match status" value="6"/>
</dbReference>
<protein>
    <recommendedName>
        <fullName evidence="4">Pyrrolo-quinoline quinone repeat domain-containing protein</fullName>
    </recommendedName>
</protein>
<dbReference type="PANTHER" id="PTHR32303:SF18">
    <property type="entry name" value="POLYVINYLALCOHOL DEHYDROGENASE-LIKE"/>
    <property type="match status" value="1"/>
</dbReference>
<dbReference type="AlphaFoldDB" id="A0AAW1HHD0"/>
<dbReference type="InterPro" id="IPR018391">
    <property type="entry name" value="PQQ_b-propeller_rpt"/>
</dbReference>
<keyword evidence="3" id="KW-0560">Oxidoreductase</keyword>
<dbReference type="InterPro" id="IPR002372">
    <property type="entry name" value="PQQ_rpt_dom"/>
</dbReference>
<comment type="caution">
    <text evidence="5">The sequence shown here is derived from an EMBL/GenBank/DDBJ whole genome shotgun (WGS) entry which is preliminary data.</text>
</comment>
<organism evidence="5 6">
    <name type="scientific">Saponaria officinalis</name>
    <name type="common">Common soapwort</name>
    <name type="synonym">Lychnis saponaria</name>
    <dbReference type="NCBI Taxonomy" id="3572"/>
    <lineage>
        <taxon>Eukaryota</taxon>
        <taxon>Viridiplantae</taxon>
        <taxon>Streptophyta</taxon>
        <taxon>Embryophyta</taxon>
        <taxon>Tracheophyta</taxon>
        <taxon>Spermatophyta</taxon>
        <taxon>Magnoliopsida</taxon>
        <taxon>eudicotyledons</taxon>
        <taxon>Gunneridae</taxon>
        <taxon>Pentapetalae</taxon>
        <taxon>Caryophyllales</taxon>
        <taxon>Caryophyllaceae</taxon>
        <taxon>Caryophylleae</taxon>
        <taxon>Saponaria</taxon>
    </lineage>
</organism>
<gene>
    <name evidence="5" type="ORF">RND81_11G033900</name>
</gene>
<evidence type="ECO:0000313" key="6">
    <source>
        <dbReference type="Proteomes" id="UP001443914"/>
    </source>
</evidence>
<evidence type="ECO:0000256" key="3">
    <source>
        <dbReference type="ARBA" id="ARBA00023002"/>
    </source>
</evidence>
<dbReference type="Pfam" id="PF13360">
    <property type="entry name" value="PQQ_2"/>
    <property type="match status" value="2"/>
</dbReference>
<proteinExistence type="inferred from homology"/>
<evidence type="ECO:0000259" key="4">
    <source>
        <dbReference type="Pfam" id="PF13360"/>
    </source>
</evidence>
<dbReference type="Gene3D" id="2.140.10.10">
    <property type="entry name" value="Quinoprotein alcohol dehydrogenase-like superfamily"/>
    <property type="match status" value="1"/>
</dbReference>
<dbReference type="Proteomes" id="UP001443914">
    <property type="component" value="Unassembled WGS sequence"/>
</dbReference>
<dbReference type="GO" id="GO:0016491">
    <property type="term" value="F:oxidoreductase activity"/>
    <property type="evidence" value="ECO:0007669"/>
    <property type="project" value="UniProtKB-KW"/>
</dbReference>
<evidence type="ECO:0000313" key="5">
    <source>
        <dbReference type="EMBL" id="KAK9675823.1"/>
    </source>
</evidence>
<dbReference type="PANTHER" id="PTHR32303">
    <property type="entry name" value="QUINOPROTEIN ALCOHOL DEHYDROGENASE (CYTOCHROME C)"/>
    <property type="match status" value="1"/>
</dbReference>
<reference evidence="5" key="1">
    <citation type="submission" date="2024-03" db="EMBL/GenBank/DDBJ databases">
        <title>WGS assembly of Saponaria officinalis var. Norfolk2.</title>
        <authorList>
            <person name="Jenkins J."/>
            <person name="Shu S."/>
            <person name="Grimwood J."/>
            <person name="Barry K."/>
            <person name="Goodstein D."/>
            <person name="Schmutz J."/>
            <person name="Leebens-Mack J."/>
            <person name="Osbourn A."/>
        </authorList>
    </citation>
    <scope>NUCLEOTIDE SEQUENCE [LARGE SCALE GENOMIC DNA]</scope>
    <source>
        <strain evidence="5">JIC</strain>
    </source>
</reference>
<feature type="domain" description="Pyrrolo-quinoline quinone repeat" evidence="4">
    <location>
        <begin position="470"/>
        <end position="546"/>
    </location>
</feature>